<evidence type="ECO:0000256" key="6">
    <source>
        <dbReference type="SAM" id="MobiDB-lite"/>
    </source>
</evidence>
<accession>A0A4Q4MJM5</accession>
<comment type="caution">
    <text evidence="8">The sequence shown here is derived from an EMBL/GenBank/DDBJ whole genome shotgun (WGS) entry which is preliminary data.</text>
</comment>
<dbReference type="CDD" id="cd00067">
    <property type="entry name" value="GAL4"/>
    <property type="match status" value="1"/>
</dbReference>
<dbReference type="InterPro" id="IPR013700">
    <property type="entry name" value="AflR"/>
</dbReference>
<dbReference type="AlphaFoldDB" id="A0A4Q4MJM5"/>
<dbReference type="InterPro" id="IPR036864">
    <property type="entry name" value="Zn2-C6_fun-type_DNA-bd_sf"/>
</dbReference>
<dbReference type="GO" id="GO:0008270">
    <property type="term" value="F:zinc ion binding"/>
    <property type="evidence" value="ECO:0007669"/>
    <property type="project" value="InterPro"/>
</dbReference>
<dbReference type="EMBL" id="PDXA01000015">
    <property type="protein sequence ID" value="RYN51711.1"/>
    <property type="molecule type" value="Genomic_DNA"/>
</dbReference>
<dbReference type="GO" id="GO:0003677">
    <property type="term" value="F:DNA binding"/>
    <property type="evidence" value="ECO:0007669"/>
    <property type="project" value="UniProtKB-KW"/>
</dbReference>
<sequence>MFHASTQAFPPRQSRSPPIDDMIAGPEITIMSNAVNGVSKARKMRASCDACSRAKVKCDKVRPTCHRCGTMSICCNYSPSMRLGKPRKNRNFDGSIKRDISPAGSYAPLGARVDLLPRTTSYTYESSPEPTDAFYFGPRTPEYHYQDAFVGNTFDGSQSSRSSEGISSHSNVWPSGEQMLFTHQAEMFAPVPQYPPSHTAFHGHARSTSVQSQPKMLASLGRTQTSAAFGNQFLDVLGPDDANQEKMMASPPPMISSPLPTPPASHILMRHDCTHFAFQILCSLYAPPETQSAAGDFNSLDSLPTSGSVLSTNTAAVDRLYTLLSCECSSNPHYSATINLIIMKILSWYQTIAGSTQQDECYSMETHVDALGPRRMFNGLLSSEHEHTYQSNHILAELCRVEKLIDRFSERYCNPANAAETGIHCGVYVAMENSLRSCVRDTFRITMSAAPENVKRQMASRTQSCLRINTV</sequence>
<keyword evidence="1" id="KW-0479">Metal-binding</keyword>
<dbReference type="PANTHER" id="PTHR31069:SF31">
    <property type="entry name" value="MONODICTYPHENONE CLUSTER TRANSCRIPTION FACTOR-RELATED"/>
    <property type="match status" value="1"/>
</dbReference>
<evidence type="ECO:0000256" key="3">
    <source>
        <dbReference type="ARBA" id="ARBA00023125"/>
    </source>
</evidence>
<evidence type="ECO:0000313" key="8">
    <source>
        <dbReference type="EMBL" id="RYN51711.1"/>
    </source>
</evidence>
<evidence type="ECO:0000256" key="5">
    <source>
        <dbReference type="ARBA" id="ARBA00023242"/>
    </source>
</evidence>
<dbReference type="Gene3D" id="4.10.240.10">
    <property type="entry name" value="Zn(2)-C6 fungal-type DNA-binding domain"/>
    <property type="match status" value="1"/>
</dbReference>
<dbReference type="PROSITE" id="PS00463">
    <property type="entry name" value="ZN2_CY6_FUNGAL_1"/>
    <property type="match status" value="1"/>
</dbReference>
<reference evidence="9" key="1">
    <citation type="journal article" date="2019" name="bioRxiv">
        <title>Genomics, evolutionary history and diagnostics of the Alternaria alternata species group including apple and Asian pear pathotypes.</title>
        <authorList>
            <person name="Armitage A.D."/>
            <person name="Cockerton H.M."/>
            <person name="Sreenivasaprasad S."/>
            <person name="Woodhall J.W."/>
            <person name="Lane C.R."/>
            <person name="Harrison R.J."/>
            <person name="Clarkson J.P."/>
        </authorList>
    </citation>
    <scope>NUCLEOTIDE SEQUENCE [LARGE SCALE GENOMIC DNA]</scope>
    <source>
        <strain evidence="9">FERA 1082</strain>
    </source>
</reference>
<proteinExistence type="predicted"/>
<evidence type="ECO:0000259" key="7">
    <source>
        <dbReference type="PROSITE" id="PS50048"/>
    </source>
</evidence>
<evidence type="ECO:0000256" key="2">
    <source>
        <dbReference type="ARBA" id="ARBA00023015"/>
    </source>
</evidence>
<dbReference type="InterPro" id="IPR001138">
    <property type="entry name" value="Zn2Cys6_DnaBD"/>
</dbReference>
<keyword evidence="3" id="KW-0238">DNA-binding</keyword>
<keyword evidence="2" id="KW-0805">Transcription regulation</keyword>
<dbReference type="GO" id="GO:0000981">
    <property type="term" value="F:DNA-binding transcription factor activity, RNA polymerase II-specific"/>
    <property type="evidence" value="ECO:0007669"/>
    <property type="project" value="InterPro"/>
</dbReference>
<evidence type="ECO:0000256" key="1">
    <source>
        <dbReference type="ARBA" id="ARBA00022723"/>
    </source>
</evidence>
<keyword evidence="5" id="KW-0539">Nucleus</keyword>
<dbReference type="Proteomes" id="UP000292402">
    <property type="component" value="Unassembled WGS sequence"/>
</dbReference>
<gene>
    <name evidence="8" type="ORF">AA0114_g5362</name>
</gene>
<dbReference type="PANTHER" id="PTHR31069">
    <property type="entry name" value="OLEATE-ACTIVATED TRANSCRIPTION FACTOR 1-RELATED"/>
    <property type="match status" value="1"/>
</dbReference>
<keyword evidence="4" id="KW-0804">Transcription</keyword>
<evidence type="ECO:0000313" key="9">
    <source>
        <dbReference type="Proteomes" id="UP000292402"/>
    </source>
</evidence>
<dbReference type="InterPro" id="IPR050675">
    <property type="entry name" value="OAF3"/>
</dbReference>
<dbReference type="PROSITE" id="PS50048">
    <property type="entry name" value="ZN2_CY6_FUNGAL_2"/>
    <property type="match status" value="1"/>
</dbReference>
<organism evidence="8 9">
    <name type="scientific">Alternaria tenuissima</name>
    <dbReference type="NCBI Taxonomy" id="119927"/>
    <lineage>
        <taxon>Eukaryota</taxon>
        <taxon>Fungi</taxon>
        <taxon>Dikarya</taxon>
        <taxon>Ascomycota</taxon>
        <taxon>Pezizomycotina</taxon>
        <taxon>Dothideomycetes</taxon>
        <taxon>Pleosporomycetidae</taxon>
        <taxon>Pleosporales</taxon>
        <taxon>Pleosporineae</taxon>
        <taxon>Pleosporaceae</taxon>
        <taxon>Alternaria</taxon>
        <taxon>Alternaria sect. Alternaria</taxon>
        <taxon>Alternaria alternata complex</taxon>
    </lineage>
</organism>
<feature type="domain" description="Zn(2)-C6 fungal-type" evidence="7">
    <location>
        <begin position="47"/>
        <end position="77"/>
    </location>
</feature>
<dbReference type="SMART" id="SM00066">
    <property type="entry name" value="GAL4"/>
    <property type="match status" value="1"/>
</dbReference>
<dbReference type="Pfam" id="PF00172">
    <property type="entry name" value="Zn_clus"/>
    <property type="match status" value="1"/>
</dbReference>
<dbReference type="GO" id="GO:0005634">
    <property type="term" value="C:nucleus"/>
    <property type="evidence" value="ECO:0007669"/>
    <property type="project" value="InterPro"/>
</dbReference>
<dbReference type="GO" id="GO:0045122">
    <property type="term" value="P:aflatoxin biosynthetic process"/>
    <property type="evidence" value="ECO:0007669"/>
    <property type="project" value="InterPro"/>
</dbReference>
<feature type="compositionally biased region" description="Polar residues" evidence="6">
    <location>
        <begin position="1"/>
        <end position="16"/>
    </location>
</feature>
<dbReference type="Pfam" id="PF08493">
    <property type="entry name" value="AflR"/>
    <property type="match status" value="1"/>
</dbReference>
<dbReference type="PRINTS" id="PR00755">
    <property type="entry name" value="AFLATOXINBRP"/>
</dbReference>
<name>A0A4Q4MJM5_9PLEO</name>
<protein>
    <recommendedName>
        <fullName evidence="7">Zn(2)-C6 fungal-type domain-containing protein</fullName>
    </recommendedName>
</protein>
<feature type="region of interest" description="Disordered" evidence="6">
    <location>
        <begin position="1"/>
        <end position="21"/>
    </location>
</feature>
<dbReference type="SUPFAM" id="SSF57701">
    <property type="entry name" value="Zn2/Cys6 DNA-binding domain"/>
    <property type="match status" value="1"/>
</dbReference>
<evidence type="ECO:0000256" key="4">
    <source>
        <dbReference type="ARBA" id="ARBA00023163"/>
    </source>
</evidence>